<reference evidence="1 2" key="2">
    <citation type="submission" date="2018-03" db="EMBL/GenBank/DDBJ databases">
        <title>Draft genome of Pseudomonas putida strain KH-18-2.</title>
        <authorList>
            <person name="Yoshizawa S."/>
            <person name="Khan N.H."/>
            <person name="Nishimura M."/>
            <person name="Chiura H.X."/>
            <person name="Ogura Y."/>
            <person name="Hayashi T."/>
            <person name="Kogure K."/>
        </authorList>
    </citation>
    <scope>NUCLEOTIDE SEQUENCE [LARGE SCALE GENOMIC DNA]</scope>
    <source>
        <strain evidence="1 2">KH-18-2</strain>
    </source>
</reference>
<protein>
    <submittedName>
        <fullName evidence="1">Uncharacterized protein</fullName>
    </submittedName>
</protein>
<reference evidence="1 2" key="1">
    <citation type="submission" date="2016-08" db="EMBL/GenBank/DDBJ databases">
        <authorList>
            <person name="Seilhamer J.J."/>
        </authorList>
    </citation>
    <scope>NUCLEOTIDE SEQUENCE [LARGE SCALE GENOMIC DNA]</scope>
    <source>
        <strain evidence="1 2">KH-18-2</strain>
    </source>
</reference>
<proteinExistence type="predicted"/>
<organism evidence="1 2">
    <name type="scientific">Pseudomonas putida</name>
    <name type="common">Arthrobacter siderocapsulatus</name>
    <dbReference type="NCBI Taxonomy" id="303"/>
    <lineage>
        <taxon>Bacteria</taxon>
        <taxon>Pseudomonadati</taxon>
        <taxon>Pseudomonadota</taxon>
        <taxon>Gammaproteobacteria</taxon>
        <taxon>Pseudomonadales</taxon>
        <taxon>Pseudomonadaceae</taxon>
        <taxon>Pseudomonas</taxon>
    </lineage>
</organism>
<dbReference type="EMBL" id="MING01000083">
    <property type="protein sequence ID" value="POG02274.1"/>
    <property type="molecule type" value="Genomic_DNA"/>
</dbReference>
<sequence>MDKYRLMRKIRVFREALSSRGWRSDVLNKSTCAQLAPAGLMAMQGDRFCNSFALLQKPAVLVASSSQFVIKVYMSTFAEPPSFRLFWPSFPRPCDVSLVSTR</sequence>
<comment type="caution">
    <text evidence="1">The sequence shown here is derived from an EMBL/GenBank/DDBJ whole genome shotgun (WGS) entry which is preliminary data.</text>
</comment>
<name>A0A1X1A4Y8_PSEPU</name>
<dbReference type="Proteomes" id="UP000237378">
    <property type="component" value="Unassembled WGS sequence"/>
</dbReference>
<dbReference type="AlphaFoldDB" id="A0A1X1A4Y8"/>
<accession>A0A1X1A4Y8</accession>
<evidence type="ECO:0000313" key="1">
    <source>
        <dbReference type="EMBL" id="POG02274.1"/>
    </source>
</evidence>
<evidence type="ECO:0000313" key="2">
    <source>
        <dbReference type="Proteomes" id="UP000237378"/>
    </source>
</evidence>
<gene>
    <name evidence="1" type="ORF">BGP82_13090</name>
</gene>